<feature type="domain" description="Thoeris protein ThsB TIR-like" evidence="1">
    <location>
        <begin position="7"/>
        <end position="100"/>
    </location>
</feature>
<protein>
    <recommendedName>
        <fullName evidence="1">Thoeris protein ThsB TIR-like domain-containing protein</fullName>
    </recommendedName>
</protein>
<sequence>MANPRAFISFDFDNNKTEKDLFAGQAKNSRTPFNIEDWSSKSHLPQNEWEALIKNKINKCNMLIVLVGKKSHSASGVEKEISFAKGNSVPVFGIYVDEANTSTSLPDGLQRNRTISWDWEKIADAIDQCMKEGKNK</sequence>
<dbReference type="InterPro" id="IPR015032">
    <property type="entry name" value="ThsB__TIR-like_domain"/>
</dbReference>
<dbReference type="AlphaFoldDB" id="A0A4Q1CIP0"/>
<dbReference type="Gene3D" id="3.40.50.9200">
    <property type="entry name" value="Hypothetical protein MTH538"/>
    <property type="match status" value="1"/>
</dbReference>
<evidence type="ECO:0000313" key="3">
    <source>
        <dbReference type="Proteomes" id="UP000290204"/>
    </source>
</evidence>
<dbReference type="Proteomes" id="UP000290204">
    <property type="component" value="Unassembled WGS sequence"/>
</dbReference>
<evidence type="ECO:0000259" key="1">
    <source>
        <dbReference type="Pfam" id="PF08937"/>
    </source>
</evidence>
<name>A0A4Q1CIP0_9BACT</name>
<accession>A0A4Q1CIP0</accession>
<proteinExistence type="predicted"/>
<comment type="caution">
    <text evidence="2">The sequence shown here is derived from an EMBL/GenBank/DDBJ whole genome shotgun (WGS) entry which is preliminary data.</text>
</comment>
<dbReference type="OrthoDB" id="9809731at2"/>
<organism evidence="2 3">
    <name type="scientific">Lacibacter luteus</name>
    <dbReference type="NCBI Taxonomy" id="2508719"/>
    <lineage>
        <taxon>Bacteria</taxon>
        <taxon>Pseudomonadati</taxon>
        <taxon>Bacteroidota</taxon>
        <taxon>Chitinophagia</taxon>
        <taxon>Chitinophagales</taxon>
        <taxon>Chitinophagaceae</taxon>
        <taxon>Lacibacter</taxon>
    </lineage>
</organism>
<dbReference type="Pfam" id="PF08937">
    <property type="entry name" value="ThsB_TIR"/>
    <property type="match status" value="1"/>
</dbReference>
<dbReference type="SUPFAM" id="SSF52206">
    <property type="entry name" value="Hypothetical protein MTH538"/>
    <property type="match status" value="1"/>
</dbReference>
<dbReference type="InterPro" id="IPR036490">
    <property type="entry name" value="ThsB_TIR-like_sf"/>
</dbReference>
<keyword evidence="3" id="KW-1185">Reference proteome</keyword>
<gene>
    <name evidence="2" type="ORF">ESA94_13370</name>
</gene>
<dbReference type="EMBL" id="SDHW01000003">
    <property type="protein sequence ID" value="RXK60031.1"/>
    <property type="molecule type" value="Genomic_DNA"/>
</dbReference>
<evidence type="ECO:0000313" key="2">
    <source>
        <dbReference type="EMBL" id="RXK60031.1"/>
    </source>
</evidence>
<dbReference type="RefSeq" id="WP_129131405.1">
    <property type="nucleotide sequence ID" value="NZ_SDHW01000003.1"/>
</dbReference>
<reference evidence="2 3" key="1">
    <citation type="submission" date="2019-01" db="EMBL/GenBank/DDBJ databases">
        <title>Lacibacter sp. strain TTM-7.</title>
        <authorList>
            <person name="Chen W.-M."/>
        </authorList>
    </citation>
    <scope>NUCLEOTIDE SEQUENCE [LARGE SCALE GENOMIC DNA]</scope>
    <source>
        <strain evidence="2 3">TTM-7</strain>
    </source>
</reference>